<protein>
    <submittedName>
        <fullName evidence="1">Uncharacterized protein</fullName>
    </submittedName>
</protein>
<dbReference type="InterPro" id="IPR006652">
    <property type="entry name" value="Kelch_1"/>
</dbReference>
<evidence type="ECO:0000313" key="1">
    <source>
        <dbReference type="EMBL" id="TQF16801.1"/>
    </source>
</evidence>
<evidence type="ECO:0000313" key="2">
    <source>
        <dbReference type="Proteomes" id="UP000315369"/>
    </source>
</evidence>
<proteinExistence type="predicted"/>
<dbReference type="InterPro" id="IPR015915">
    <property type="entry name" value="Kelch-typ_b-propeller"/>
</dbReference>
<name>A0A540X6B0_9BACT</name>
<dbReference type="AlphaFoldDB" id="A0A540X6B0"/>
<dbReference type="Pfam" id="PF01344">
    <property type="entry name" value="Kelch_1"/>
    <property type="match status" value="1"/>
</dbReference>
<dbReference type="EMBL" id="VIFM01000017">
    <property type="protein sequence ID" value="TQF16801.1"/>
    <property type="molecule type" value="Genomic_DNA"/>
</dbReference>
<comment type="caution">
    <text evidence="1">The sequence shown here is derived from an EMBL/GenBank/DDBJ whole genome shotgun (WGS) entry which is preliminary data.</text>
</comment>
<dbReference type="RefSeq" id="WP_141641538.1">
    <property type="nucleotide sequence ID" value="NZ_VIFM01000017.1"/>
</dbReference>
<dbReference type="Proteomes" id="UP000315369">
    <property type="component" value="Unassembled WGS sequence"/>
</dbReference>
<gene>
    <name evidence="1" type="ORF">FJV41_06510</name>
</gene>
<sequence>MGRWSGYLLATNLNDSIERYNPATNTWTNLGQP</sequence>
<dbReference type="SUPFAM" id="SSF117281">
    <property type="entry name" value="Kelch motif"/>
    <property type="match status" value="1"/>
</dbReference>
<accession>A0A540X6B0</accession>
<reference evidence="1 2" key="1">
    <citation type="submission" date="2019-06" db="EMBL/GenBank/DDBJ databases">
        <authorList>
            <person name="Livingstone P."/>
            <person name="Whitworth D."/>
        </authorList>
    </citation>
    <scope>NUCLEOTIDE SEQUENCE [LARGE SCALE GENOMIC DNA]</scope>
    <source>
        <strain evidence="1 2">AM401</strain>
    </source>
</reference>
<organism evidence="1 2">
    <name type="scientific">Myxococcus llanfairpwllgwyngyllgogerychwyrndrobwllllantysiliogogogochensis</name>
    <dbReference type="NCBI Taxonomy" id="2590453"/>
    <lineage>
        <taxon>Bacteria</taxon>
        <taxon>Pseudomonadati</taxon>
        <taxon>Myxococcota</taxon>
        <taxon>Myxococcia</taxon>
        <taxon>Myxococcales</taxon>
        <taxon>Cystobacterineae</taxon>
        <taxon>Myxococcaceae</taxon>
        <taxon>Myxococcus</taxon>
    </lineage>
</organism>
<keyword evidence="2" id="KW-1185">Reference proteome</keyword>